<dbReference type="GeneTree" id="ENSGT00390000014243"/>
<dbReference type="PANTHER" id="PTHR35672:SF1">
    <property type="entry name" value="C-U-EDITING ENZYME APOBEC-4-RELATED"/>
    <property type="match status" value="1"/>
</dbReference>
<dbReference type="PANTHER" id="PTHR35672">
    <property type="entry name" value="C-U-EDITING ENZYME APOBEC-4-RELATED"/>
    <property type="match status" value="1"/>
</dbReference>
<sequence length="364" mass="42328">MEYFFQEFSGFHGTLVKPYYWLYHSQHCSRCPYHIRTGEESRVTYGEFYQAFGFPYGPTNPENKQLTFYEIKDFTGRVLQKGHATNCNSCNIHVESILFEEHGYLDFNLYCHQSVGYLTLYSNYTPCDEYAHCCATKMNDFLIRYPQIRMDIYFSQLYHVDENNPSSLWNREALRTLAGHWSRVTVNPISNRIWQTILYDFVREVPAATLHQPILPARASADSYNAYMIHLITGVKPYFVDVPPEPKAPVVVHRQDFPTVNANHISVPQPQHGSYPYIPVLGPSVPIRPVPIPAYHGGHIGIRSKPKQVVRHLNMPTDRNQETDLEVFLPNARKMNEVVVTEKVVKKKGKDKREKKKKKKRERS</sequence>
<dbReference type="AlphaFoldDB" id="A0A8C5PDE1"/>
<dbReference type="Pfam" id="PF18778">
    <property type="entry name" value="NAD1"/>
    <property type="match status" value="1"/>
</dbReference>
<protein>
    <submittedName>
        <fullName evidence="2">Apolipoprotein B mRNA editing enzyme catalytic polypeptide like 4</fullName>
    </submittedName>
</protein>
<dbReference type="Gene3D" id="3.40.140.10">
    <property type="entry name" value="Cytidine Deaminase, domain 2"/>
    <property type="match status" value="1"/>
</dbReference>
<evidence type="ECO:0000313" key="2">
    <source>
        <dbReference type="Ensembl" id="ENSLLEP00000014802.1"/>
    </source>
</evidence>
<evidence type="ECO:0000313" key="3">
    <source>
        <dbReference type="Proteomes" id="UP000694569"/>
    </source>
</evidence>
<organism evidence="2 3">
    <name type="scientific">Leptobrachium leishanense</name>
    <name type="common">Leishan spiny toad</name>
    <dbReference type="NCBI Taxonomy" id="445787"/>
    <lineage>
        <taxon>Eukaryota</taxon>
        <taxon>Metazoa</taxon>
        <taxon>Chordata</taxon>
        <taxon>Craniata</taxon>
        <taxon>Vertebrata</taxon>
        <taxon>Euteleostomi</taxon>
        <taxon>Amphibia</taxon>
        <taxon>Batrachia</taxon>
        <taxon>Anura</taxon>
        <taxon>Pelobatoidea</taxon>
        <taxon>Megophryidae</taxon>
        <taxon>Leptobrachium</taxon>
    </lineage>
</organism>
<proteinExistence type="predicted"/>
<name>A0A8C5PDE1_9ANUR</name>
<feature type="compositionally biased region" description="Basic residues" evidence="1">
    <location>
        <begin position="345"/>
        <end position="364"/>
    </location>
</feature>
<dbReference type="Proteomes" id="UP000694569">
    <property type="component" value="Unplaced"/>
</dbReference>
<keyword evidence="3" id="KW-1185">Reference proteome</keyword>
<reference evidence="2" key="2">
    <citation type="submission" date="2025-09" db="UniProtKB">
        <authorList>
            <consortium name="Ensembl"/>
        </authorList>
    </citation>
    <scope>IDENTIFICATION</scope>
</reference>
<evidence type="ECO:0000256" key="1">
    <source>
        <dbReference type="SAM" id="MobiDB-lite"/>
    </source>
</evidence>
<dbReference type="OrthoDB" id="9941981at2759"/>
<gene>
    <name evidence="2" type="primary">APOBEC4</name>
</gene>
<reference evidence="2" key="1">
    <citation type="submission" date="2025-08" db="UniProtKB">
        <authorList>
            <consortium name="Ensembl"/>
        </authorList>
    </citation>
    <scope>IDENTIFICATION</scope>
</reference>
<accession>A0A8C5PDE1</accession>
<dbReference type="InterPro" id="IPR038953">
    <property type="entry name" value="APOBEC4"/>
</dbReference>
<feature type="region of interest" description="Disordered" evidence="1">
    <location>
        <begin position="343"/>
        <end position="364"/>
    </location>
</feature>
<dbReference type="Ensembl" id="ENSLLET00000015377.1">
    <property type="protein sequence ID" value="ENSLLEP00000014802.1"/>
    <property type="gene ID" value="ENSLLEG00000009423.1"/>
</dbReference>